<dbReference type="InterPro" id="IPR019362">
    <property type="entry name" value="MMADHC"/>
</dbReference>
<dbReference type="GO" id="GO:0009235">
    <property type="term" value="P:cobalamin metabolic process"/>
    <property type="evidence" value="ECO:0007669"/>
    <property type="project" value="InterPro"/>
</dbReference>
<dbReference type="AlphaFoldDB" id="A0AAJ7TRN6"/>
<dbReference type="RefSeq" id="XP_032821405.1">
    <property type="nucleotide sequence ID" value="XM_032965514.1"/>
</dbReference>
<sequence>MAKVLGGRVRLVTYVAGVRALACRVAAGRTFSTSGVAGGGESDVTVASPQDGDVQTVWPDEQMGPFGPRDSRFQLPGNMGFSSQVHGAVGPASARNLAAGAQPPARRQQLPDVLVEPSAQDRHTFVLAQFVNEFQGMESSPVPPIPQSAETYFDSGPVECVVQGCPELLQRDFATMFPEAPNSDLTVITVTQKTQNNMTAWSPDVEEERDRLMQNFVEGAKEICFALRAEGYWADFVDPSSGMPFFGPYTNSPLFETDGRYRQLGFQVEDLGCCKVIRHRTWGSHVLVGSLLTDAPTSSSLLGGLTHSGGAGAGAIEPRPTSGTEGDAEGPAGEESGRCRVAASAEVKDA</sequence>
<dbReference type="CTD" id="27249"/>
<dbReference type="RefSeq" id="XP_032821404.1">
    <property type="nucleotide sequence ID" value="XM_032965513.1"/>
</dbReference>
<dbReference type="KEGG" id="pmrn:116948634"/>
<dbReference type="GeneID" id="116948634"/>
<keyword evidence="2" id="KW-1185">Reference proteome</keyword>
<evidence type="ECO:0000313" key="4">
    <source>
        <dbReference type="RefSeq" id="XP_032821403.1"/>
    </source>
</evidence>
<dbReference type="PANTHER" id="PTHR13192:SF3">
    <property type="entry name" value="COBALAMIN TRAFFICKING PROTEIN CBLD"/>
    <property type="match status" value="1"/>
</dbReference>
<accession>A0AAJ7TRN6</accession>
<evidence type="ECO:0000313" key="2">
    <source>
        <dbReference type="Proteomes" id="UP001318040"/>
    </source>
</evidence>
<proteinExistence type="predicted"/>
<feature type="region of interest" description="Disordered" evidence="1">
    <location>
        <begin position="303"/>
        <end position="350"/>
    </location>
</feature>
<dbReference type="RefSeq" id="XP_032821403.1">
    <property type="nucleotide sequence ID" value="XM_032965512.1"/>
</dbReference>
<dbReference type="GO" id="GO:0005739">
    <property type="term" value="C:mitochondrion"/>
    <property type="evidence" value="ECO:0007669"/>
    <property type="project" value="TreeGrafter"/>
</dbReference>
<reference evidence="3 4" key="1">
    <citation type="submission" date="2025-04" db="UniProtKB">
        <authorList>
            <consortium name="RefSeq"/>
        </authorList>
    </citation>
    <scope>IDENTIFICATION</scope>
    <source>
        <tissue evidence="3 4">Sperm</tissue>
    </source>
</reference>
<gene>
    <name evidence="3 4 5 6" type="primary">MMADHC</name>
</gene>
<evidence type="ECO:0000256" key="1">
    <source>
        <dbReference type="SAM" id="MobiDB-lite"/>
    </source>
</evidence>
<evidence type="ECO:0000313" key="3">
    <source>
        <dbReference type="RefSeq" id="XP_032821402.1"/>
    </source>
</evidence>
<dbReference type="RefSeq" id="XP_032821402.1">
    <property type="nucleotide sequence ID" value="XM_032965511.1"/>
</dbReference>
<dbReference type="PANTHER" id="PTHR13192">
    <property type="entry name" value="MY011 PROTEIN"/>
    <property type="match status" value="1"/>
</dbReference>
<dbReference type="Pfam" id="PF10229">
    <property type="entry name" value="MMADHC"/>
    <property type="match status" value="1"/>
</dbReference>
<name>A0AAJ7TRN6_PETMA</name>
<dbReference type="Proteomes" id="UP001318040">
    <property type="component" value="Chromosome 34"/>
</dbReference>
<evidence type="ECO:0000313" key="5">
    <source>
        <dbReference type="RefSeq" id="XP_032821404.1"/>
    </source>
</evidence>
<evidence type="ECO:0000313" key="6">
    <source>
        <dbReference type="RefSeq" id="XP_032821405.1"/>
    </source>
</evidence>
<organism evidence="2 3">
    <name type="scientific">Petromyzon marinus</name>
    <name type="common">Sea lamprey</name>
    <dbReference type="NCBI Taxonomy" id="7757"/>
    <lineage>
        <taxon>Eukaryota</taxon>
        <taxon>Metazoa</taxon>
        <taxon>Chordata</taxon>
        <taxon>Craniata</taxon>
        <taxon>Vertebrata</taxon>
        <taxon>Cyclostomata</taxon>
        <taxon>Hyperoartia</taxon>
        <taxon>Petromyzontiformes</taxon>
        <taxon>Petromyzontidae</taxon>
        <taxon>Petromyzon</taxon>
    </lineage>
</organism>
<protein>
    <submittedName>
        <fullName evidence="3 4">Methylmalonic aciduria and homocystinuria type D protein, mitochondrial</fullName>
    </submittedName>
</protein>